<keyword evidence="2" id="KW-1185">Reference proteome</keyword>
<organism evidence="1 2">
    <name type="scientific">Algoriphagus oliviformis</name>
    <dbReference type="NCBI Taxonomy" id="2811231"/>
    <lineage>
        <taxon>Bacteria</taxon>
        <taxon>Pseudomonadati</taxon>
        <taxon>Bacteroidota</taxon>
        <taxon>Cytophagia</taxon>
        <taxon>Cytophagales</taxon>
        <taxon>Cyclobacteriaceae</taxon>
        <taxon>Algoriphagus</taxon>
    </lineage>
</organism>
<comment type="caution">
    <text evidence="1">The sequence shown here is derived from an EMBL/GenBank/DDBJ whole genome shotgun (WGS) entry which is preliminary data.</text>
</comment>
<protein>
    <submittedName>
        <fullName evidence="1">Uncharacterized protein</fullName>
    </submittedName>
</protein>
<evidence type="ECO:0000313" key="1">
    <source>
        <dbReference type="EMBL" id="MBN7810421.1"/>
    </source>
</evidence>
<dbReference type="Proteomes" id="UP000664317">
    <property type="component" value="Unassembled WGS sequence"/>
</dbReference>
<name>A0ABS3C2Q6_9BACT</name>
<evidence type="ECO:0000313" key="2">
    <source>
        <dbReference type="Proteomes" id="UP000664317"/>
    </source>
</evidence>
<reference evidence="1 2" key="1">
    <citation type="submission" date="2021-03" db="EMBL/GenBank/DDBJ databases">
        <title>novel species isolated from a fishpond in China.</title>
        <authorList>
            <person name="Lu H."/>
            <person name="Cai Z."/>
        </authorList>
    </citation>
    <scope>NUCLEOTIDE SEQUENCE [LARGE SCALE GENOMIC DNA]</scope>
    <source>
        <strain evidence="1 2">H41</strain>
    </source>
</reference>
<dbReference type="RefSeq" id="WP_206577184.1">
    <property type="nucleotide sequence ID" value="NZ_JAFKCT010000001.1"/>
</dbReference>
<accession>A0ABS3C2Q6</accession>
<gene>
    <name evidence="1" type="ORF">J0A68_05610</name>
</gene>
<sequence>MIEPVRHLDNHKGHSASHFQKSFHFRESIGKSSFGPQPQFGLQCLPTMPKLSGEWKILLSLLKDLKYYASFCTLQGGEKITLKNPDFGADLDPSLIKLPPPSKKASVVHEKSKISFQLSDNQMNQFYNS</sequence>
<dbReference type="EMBL" id="JAFKCT010000001">
    <property type="protein sequence ID" value="MBN7810421.1"/>
    <property type="molecule type" value="Genomic_DNA"/>
</dbReference>
<proteinExistence type="predicted"/>